<dbReference type="Proteomes" id="UP000789405">
    <property type="component" value="Unassembled WGS sequence"/>
</dbReference>
<organism evidence="1 2">
    <name type="scientific">Dentiscutata erythropus</name>
    <dbReference type="NCBI Taxonomy" id="1348616"/>
    <lineage>
        <taxon>Eukaryota</taxon>
        <taxon>Fungi</taxon>
        <taxon>Fungi incertae sedis</taxon>
        <taxon>Mucoromycota</taxon>
        <taxon>Glomeromycotina</taxon>
        <taxon>Glomeromycetes</taxon>
        <taxon>Diversisporales</taxon>
        <taxon>Gigasporaceae</taxon>
        <taxon>Dentiscutata</taxon>
    </lineage>
</organism>
<evidence type="ECO:0000313" key="1">
    <source>
        <dbReference type="EMBL" id="CAG8792573.1"/>
    </source>
</evidence>
<protein>
    <submittedName>
        <fullName evidence="1">27265_t:CDS:1</fullName>
    </submittedName>
</protein>
<feature type="non-terminal residue" evidence="1">
    <location>
        <position position="69"/>
    </location>
</feature>
<dbReference type="AlphaFoldDB" id="A0A9N9P8B5"/>
<sequence length="69" mass="7544">VTEKAPIAISELSEQSTSNNISEVTLTVETKNQKATAPETANVIIDTVTKDNLISDNKGYKMEETKFTL</sequence>
<name>A0A9N9P8B5_9GLOM</name>
<feature type="non-terminal residue" evidence="1">
    <location>
        <position position="1"/>
    </location>
</feature>
<gene>
    <name evidence="1" type="ORF">DERYTH_LOCUS21727</name>
</gene>
<accession>A0A9N9P8B5</accession>
<proteinExistence type="predicted"/>
<evidence type="ECO:0000313" key="2">
    <source>
        <dbReference type="Proteomes" id="UP000789405"/>
    </source>
</evidence>
<dbReference type="EMBL" id="CAJVPY010028383">
    <property type="protein sequence ID" value="CAG8792573.1"/>
    <property type="molecule type" value="Genomic_DNA"/>
</dbReference>
<reference evidence="1" key="1">
    <citation type="submission" date="2021-06" db="EMBL/GenBank/DDBJ databases">
        <authorList>
            <person name="Kallberg Y."/>
            <person name="Tangrot J."/>
            <person name="Rosling A."/>
        </authorList>
    </citation>
    <scope>NUCLEOTIDE SEQUENCE</scope>
    <source>
        <strain evidence="1">MA453B</strain>
    </source>
</reference>
<comment type="caution">
    <text evidence="1">The sequence shown here is derived from an EMBL/GenBank/DDBJ whole genome shotgun (WGS) entry which is preliminary data.</text>
</comment>
<keyword evidence="2" id="KW-1185">Reference proteome</keyword>